<gene>
    <name evidence="1" type="ORF">METZ01_LOCUS500082</name>
</gene>
<protein>
    <recommendedName>
        <fullName evidence="2">RmlD-like substrate binding domain-containing protein</fullName>
    </recommendedName>
</protein>
<accession>A0A383DTR8</accession>
<evidence type="ECO:0000313" key="1">
    <source>
        <dbReference type="EMBL" id="SVE47228.1"/>
    </source>
</evidence>
<proteinExistence type="predicted"/>
<organism evidence="1">
    <name type="scientific">marine metagenome</name>
    <dbReference type="NCBI Taxonomy" id="408172"/>
    <lineage>
        <taxon>unclassified sequences</taxon>
        <taxon>metagenomes</taxon>
        <taxon>ecological metagenomes</taxon>
    </lineage>
</organism>
<dbReference type="AlphaFoldDB" id="A0A383DTR8"/>
<reference evidence="1" key="1">
    <citation type="submission" date="2018-05" db="EMBL/GenBank/DDBJ databases">
        <authorList>
            <person name="Lanie J.A."/>
            <person name="Ng W.-L."/>
            <person name="Kazmierczak K.M."/>
            <person name="Andrzejewski T.M."/>
            <person name="Davidsen T.M."/>
            <person name="Wayne K.J."/>
            <person name="Tettelin H."/>
            <person name="Glass J.I."/>
            <person name="Rusch D."/>
            <person name="Podicherti R."/>
            <person name="Tsui H.-C.T."/>
            <person name="Winkler M.E."/>
        </authorList>
    </citation>
    <scope>NUCLEOTIDE SEQUENCE</scope>
</reference>
<dbReference type="EMBL" id="UINC01219660">
    <property type="protein sequence ID" value="SVE47228.1"/>
    <property type="molecule type" value="Genomic_DNA"/>
</dbReference>
<dbReference type="InterPro" id="IPR036291">
    <property type="entry name" value="NAD(P)-bd_dom_sf"/>
</dbReference>
<dbReference type="Gene3D" id="3.40.50.720">
    <property type="entry name" value="NAD(P)-binding Rossmann-like Domain"/>
    <property type="match status" value="1"/>
</dbReference>
<dbReference type="SUPFAM" id="SSF51735">
    <property type="entry name" value="NAD(P)-binding Rossmann-fold domains"/>
    <property type="match status" value="1"/>
</dbReference>
<evidence type="ECO:0008006" key="2">
    <source>
        <dbReference type="Google" id="ProtNLM"/>
    </source>
</evidence>
<sequence>MLKSHHKFKGFNLYNIGSEDAWTLFEIAQYIYKKMDATANILRKDRPSSMPGHCSINNLKAKDRFEFTPWKTKRILDTYMQKMNGEKT</sequence>
<name>A0A383DTR8_9ZZZZ</name>